<gene>
    <name evidence="6" type="ORF">SAMN05443638_1258</name>
</gene>
<dbReference type="InterPro" id="IPR017871">
    <property type="entry name" value="ABC_transporter-like_CS"/>
</dbReference>
<dbReference type="InterPro" id="IPR003593">
    <property type="entry name" value="AAA+_ATPase"/>
</dbReference>
<reference evidence="6 7" key="1">
    <citation type="submission" date="2016-11" db="EMBL/GenBank/DDBJ databases">
        <authorList>
            <person name="Jaros S."/>
            <person name="Januszkiewicz K."/>
            <person name="Wedrychowicz H."/>
        </authorList>
    </citation>
    <scope>NUCLEOTIDE SEQUENCE [LARGE SCALE GENOMIC DNA]</scope>
    <source>
        <strain evidence="6 7">DSM 2631</strain>
    </source>
</reference>
<dbReference type="RefSeq" id="WP_072897099.1">
    <property type="nucleotide sequence ID" value="NZ_FQVM01000025.1"/>
</dbReference>
<keyword evidence="2" id="KW-0813">Transport</keyword>
<protein>
    <submittedName>
        <fullName evidence="6">Zinc transport system ATP-binding protein</fullName>
    </submittedName>
</protein>
<organism evidence="6 7">
    <name type="scientific">Clostridium fallax</name>
    <dbReference type="NCBI Taxonomy" id="1533"/>
    <lineage>
        <taxon>Bacteria</taxon>
        <taxon>Bacillati</taxon>
        <taxon>Bacillota</taxon>
        <taxon>Clostridia</taxon>
        <taxon>Eubacteriales</taxon>
        <taxon>Clostridiaceae</taxon>
        <taxon>Clostridium</taxon>
    </lineage>
</organism>
<dbReference type="GO" id="GO:0005524">
    <property type="term" value="F:ATP binding"/>
    <property type="evidence" value="ECO:0007669"/>
    <property type="project" value="UniProtKB-KW"/>
</dbReference>
<accession>A0A1M4Y8E8</accession>
<dbReference type="PANTHER" id="PTHR42734">
    <property type="entry name" value="METAL TRANSPORT SYSTEM ATP-BINDING PROTEIN TM_0124-RELATED"/>
    <property type="match status" value="1"/>
</dbReference>
<keyword evidence="4 6" id="KW-0067">ATP-binding</keyword>
<comment type="similarity">
    <text evidence="1">Belongs to the ABC transporter superfamily.</text>
</comment>
<dbReference type="STRING" id="1533.SAMN05443638_1258"/>
<feature type="domain" description="ABC transporter" evidence="5">
    <location>
        <begin position="2"/>
        <end position="224"/>
    </location>
</feature>
<dbReference type="SUPFAM" id="SSF52540">
    <property type="entry name" value="P-loop containing nucleoside triphosphate hydrolases"/>
    <property type="match status" value="1"/>
</dbReference>
<keyword evidence="7" id="KW-1185">Reference proteome</keyword>
<dbReference type="Pfam" id="PF00005">
    <property type="entry name" value="ABC_tran"/>
    <property type="match status" value="1"/>
</dbReference>
<dbReference type="InterPro" id="IPR050153">
    <property type="entry name" value="Metal_Ion_Import_ABC"/>
</dbReference>
<dbReference type="InterPro" id="IPR027417">
    <property type="entry name" value="P-loop_NTPase"/>
</dbReference>
<proteinExistence type="inferred from homology"/>
<dbReference type="AlphaFoldDB" id="A0A1M4Y8E8"/>
<dbReference type="PROSITE" id="PS00211">
    <property type="entry name" value="ABC_TRANSPORTER_1"/>
    <property type="match status" value="1"/>
</dbReference>
<evidence type="ECO:0000313" key="6">
    <source>
        <dbReference type="EMBL" id="SHF01995.1"/>
    </source>
</evidence>
<dbReference type="PANTHER" id="PTHR42734:SF17">
    <property type="entry name" value="METAL TRANSPORT SYSTEM ATP-BINDING PROTEIN TM_0124-RELATED"/>
    <property type="match status" value="1"/>
</dbReference>
<evidence type="ECO:0000256" key="1">
    <source>
        <dbReference type="ARBA" id="ARBA00005417"/>
    </source>
</evidence>
<evidence type="ECO:0000256" key="4">
    <source>
        <dbReference type="ARBA" id="ARBA00022840"/>
    </source>
</evidence>
<evidence type="ECO:0000256" key="2">
    <source>
        <dbReference type="ARBA" id="ARBA00022448"/>
    </source>
</evidence>
<evidence type="ECO:0000256" key="3">
    <source>
        <dbReference type="ARBA" id="ARBA00022741"/>
    </source>
</evidence>
<keyword evidence="3" id="KW-0547">Nucleotide-binding</keyword>
<dbReference type="Proteomes" id="UP000184035">
    <property type="component" value="Unassembled WGS sequence"/>
</dbReference>
<dbReference type="InterPro" id="IPR003439">
    <property type="entry name" value="ABC_transporter-like_ATP-bd"/>
</dbReference>
<dbReference type="SMART" id="SM00382">
    <property type="entry name" value="AAA"/>
    <property type="match status" value="1"/>
</dbReference>
<evidence type="ECO:0000313" key="7">
    <source>
        <dbReference type="Proteomes" id="UP000184035"/>
    </source>
</evidence>
<dbReference type="EMBL" id="FQVM01000025">
    <property type="protein sequence ID" value="SHF01995.1"/>
    <property type="molecule type" value="Genomic_DNA"/>
</dbReference>
<sequence length="226" mass="25364">MIKINNLCFSYNSKPPYALDNVSINIPKGAYVSIIGPNGSCKTTLVKLILNQLKPCLGSIDLDYNKIGYVPQKVDSFNSQFSITVKEVLSCHASVLKLKDKSIIDKALSQVKMENFKNNLIGSLSGGQQQKIFIARALMGCPDLLILDELSTGVDHKSQKEIYSLIKNLNETLNITILSVEHNLKMALEYSTHILELFEGDAKFYTVEEYKNLINKNNIFLTREEI</sequence>
<name>A0A1M4Y8E8_9CLOT</name>
<dbReference type="Gene3D" id="3.40.50.300">
    <property type="entry name" value="P-loop containing nucleotide triphosphate hydrolases"/>
    <property type="match status" value="1"/>
</dbReference>
<dbReference type="GO" id="GO:0016887">
    <property type="term" value="F:ATP hydrolysis activity"/>
    <property type="evidence" value="ECO:0007669"/>
    <property type="project" value="InterPro"/>
</dbReference>
<evidence type="ECO:0000259" key="5">
    <source>
        <dbReference type="PROSITE" id="PS50893"/>
    </source>
</evidence>
<dbReference type="OrthoDB" id="9806726at2"/>
<dbReference type="PROSITE" id="PS50893">
    <property type="entry name" value="ABC_TRANSPORTER_2"/>
    <property type="match status" value="1"/>
</dbReference>